<sequence length="233" mass="25828">TMTECVEVIEDSFRQVGNGQTWNRPRSRIRMPRGFHHLMAASVLGSEVFGLKTYTSFRSGVRFIVMLYDSNNGDLLAMVQGERLTRLRTGAVTSVATQYMARENSTTVGIIGTGNQGRTQLAGVCEARNIKRVKAFDRVEDSARLFCEEMSTELDVEITPVDSAEEAVKDSDIVITMTTSRTPVLLGDWLEDGQHINAAGSNHWIRQEVDDNVVRRANSIIVDSIEDAQVEAG</sequence>
<dbReference type="AlphaFoldDB" id="A0A383DZ53"/>
<protein>
    <recommendedName>
        <fullName evidence="2">Ornithine cyclodeaminase</fullName>
    </recommendedName>
</protein>
<reference evidence="1" key="1">
    <citation type="submission" date="2018-05" db="EMBL/GenBank/DDBJ databases">
        <authorList>
            <person name="Lanie J.A."/>
            <person name="Ng W.-L."/>
            <person name="Kazmierczak K.M."/>
            <person name="Andrzejewski T.M."/>
            <person name="Davidsen T.M."/>
            <person name="Wayne K.J."/>
            <person name="Tettelin H."/>
            <person name="Glass J.I."/>
            <person name="Rusch D."/>
            <person name="Podicherti R."/>
            <person name="Tsui H.-C.T."/>
            <person name="Winkler M.E."/>
        </authorList>
    </citation>
    <scope>NUCLEOTIDE SEQUENCE</scope>
</reference>
<dbReference type="InterPro" id="IPR003462">
    <property type="entry name" value="ODC_Mu_crystall"/>
</dbReference>
<dbReference type="InterPro" id="IPR036291">
    <property type="entry name" value="NAD(P)-bd_dom_sf"/>
</dbReference>
<dbReference type="PANTHER" id="PTHR13812:SF19">
    <property type="entry name" value="KETIMINE REDUCTASE MU-CRYSTALLIN"/>
    <property type="match status" value="1"/>
</dbReference>
<dbReference type="Gene3D" id="3.30.1780.10">
    <property type="entry name" value="ornithine cyclodeaminase, domain 1"/>
    <property type="match status" value="1"/>
</dbReference>
<feature type="non-terminal residue" evidence="1">
    <location>
        <position position="1"/>
    </location>
</feature>
<name>A0A383DZ53_9ZZZZ</name>
<evidence type="ECO:0000313" key="1">
    <source>
        <dbReference type="EMBL" id="SVE49138.1"/>
    </source>
</evidence>
<organism evidence="1">
    <name type="scientific">marine metagenome</name>
    <dbReference type="NCBI Taxonomy" id="408172"/>
    <lineage>
        <taxon>unclassified sequences</taxon>
        <taxon>metagenomes</taxon>
        <taxon>ecological metagenomes</taxon>
    </lineage>
</organism>
<dbReference type="SUPFAM" id="SSF51735">
    <property type="entry name" value="NAD(P)-binding Rossmann-fold domains"/>
    <property type="match status" value="1"/>
</dbReference>
<dbReference type="GO" id="GO:0005737">
    <property type="term" value="C:cytoplasm"/>
    <property type="evidence" value="ECO:0007669"/>
    <property type="project" value="TreeGrafter"/>
</dbReference>
<evidence type="ECO:0008006" key="2">
    <source>
        <dbReference type="Google" id="ProtNLM"/>
    </source>
</evidence>
<dbReference type="Pfam" id="PF02423">
    <property type="entry name" value="OCD_Mu_crystall"/>
    <property type="match status" value="1"/>
</dbReference>
<dbReference type="Gene3D" id="3.40.50.720">
    <property type="entry name" value="NAD(P)-binding Rossmann-like Domain"/>
    <property type="match status" value="1"/>
</dbReference>
<dbReference type="InterPro" id="IPR023401">
    <property type="entry name" value="ODC_N"/>
</dbReference>
<accession>A0A383DZ53</accession>
<feature type="non-terminal residue" evidence="1">
    <location>
        <position position="233"/>
    </location>
</feature>
<dbReference type="EMBL" id="UINC01220986">
    <property type="protein sequence ID" value="SVE49138.1"/>
    <property type="molecule type" value="Genomic_DNA"/>
</dbReference>
<proteinExistence type="predicted"/>
<dbReference type="PANTHER" id="PTHR13812">
    <property type="entry name" value="KETIMINE REDUCTASE MU-CRYSTALLIN"/>
    <property type="match status" value="1"/>
</dbReference>
<gene>
    <name evidence="1" type="ORF">METZ01_LOCUS501992</name>
</gene>